<dbReference type="Gene3D" id="3.20.20.60">
    <property type="entry name" value="Phosphoenolpyruvate-binding domains"/>
    <property type="match status" value="1"/>
</dbReference>
<sequence>MNRALDPRAAPERRDAQPSYLRLGASLYMPATRADLPALLNGHKLFGLRSLVVCTEDAVHARDLGRALANLREALPRLESQGPLRFLRPRNPEILAEMVAMHGIERMDGVCLPKVDEHNLGDYLEALTPAGHLAIMPIVETEVAFCRDRLRRLRVRLDAVRERVVCVRIGGNDLLHLLGIRRPKDLTAYDTPLRRVIDDLIIEFRGHGYDLSAPVFEHLDRPQVLARELELDLVHGLIAKTAIHPTQVGPIEAAYAVPPGETALARAVLAPEAVGVFRLNGQMAEPTTHSRWAARTLARFGAYGLRPNPGDA</sequence>
<keyword evidence="2 4" id="KW-0479">Metal-binding</keyword>
<dbReference type="InterPro" id="IPR015813">
    <property type="entry name" value="Pyrv/PenolPyrv_kinase-like_dom"/>
</dbReference>
<accession>A0A2K8U498</accession>
<keyword evidence="3 4" id="KW-0460">Magnesium</keyword>
<evidence type="ECO:0000313" key="5">
    <source>
        <dbReference type="EMBL" id="AUB80413.1"/>
    </source>
</evidence>
<dbReference type="InterPro" id="IPR011206">
    <property type="entry name" value="Citrate_lyase_beta/mcl1/mcl2"/>
</dbReference>
<dbReference type="InterPro" id="IPR040442">
    <property type="entry name" value="Pyrv_kinase-like_dom_sf"/>
</dbReference>
<gene>
    <name evidence="5" type="ORF">THSYN_05240</name>
</gene>
<evidence type="ECO:0000256" key="4">
    <source>
        <dbReference type="PIRSR" id="PIRSR015582-2"/>
    </source>
</evidence>
<evidence type="ECO:0000256" key="2">
    <source>
        <dbReference type="ARBA" id="ARBA00022723"/>
    </source>
</evidence>
<dbReference type="Pfam" id="PF15617">
    <property type="entry name" value="C-C_Bond_Lyase"/>
    <property type="match status" value="1"/>
</dbReference>
<dbReference type="AlphaFoldDB" id="A0A2K8U498"/>
<dbReference type="PANTHER" id="PTHR32308">
    <property type="entry name" value="LYASE BETA SUBUNIT, PUTATIVE (AFU_ORTHOLOGUE AFUA_4G13030)-RELATED"/>
    <property type="match status" value="1"/>
</dbReference>
<dbReference type="GO" id="GO:0000287">
    <property type="term" value="F:magnesium ion binding"/>
    <property type="evidence" value="ECO:0007669"/>
    <property type="project" value="TreeGrafter"/>
</dbReference>
<keyword evidence="6" id="KW-1185">Reference proteome</keyword>
<dbReference type="GO" id="GO:0006107">
    <property type="term" value="P:oxaloacetate metabolic process"/>
    <property type="evidence" value="ECO:0007669"/>
    <property type="project" value="TreeGrafter"/>
</dbReference>
<dbReference type="GO" id="GO:0003824">
    <property type="term" value="F:catalytic activity"/>
    <property type="evidence" value="ECO:0007669"/>
    <property type="project" value="InterPro"/>
</dbReference>
<protein>
    <submittedName>
        <fullName evidence="5">ATP/GTP-binding protein</fullName>
    </submittedName>
</protein>
<evidence type="ECO:0000256" key="3">
    <source>
        <dbReference type="ARBA" id="ARBA00022842"/>
    </source>
</evidence>
<dbReference type="SUPFAM" id="SSF51621">
    <property type="entry name" value="Phosphoenolpyruvate/pyruvate domain"/>
    <property type="match status" value="1"/>
</dbReference>
<organism evidence="5 6">
    <name type="scientific">Candidatus Thiodictyon syntrophicum</name>
    <dbReference type="NCBI Taxonomy" id="1166950"/>
    <lineage>
        <taxon>Bacteria</taxon>
        <taxon>Pseudomonadati</taxon>
        <taxon>Pseudomonadota</taxon>
        <taxon>Gammaproteobacteria</taxon>
        <taxon>Chromatiales</taxon>
        <taxon>Chromatiaceae</taxon>
        <taxon>Thiodictyon</taxon>
    </lineage>
</organism>
<evidence type="ECO:0000256" key="1">
    <source>
        <dbReference type="ARBA" id="ARBA00001946"/>
    </source>
</evidence>
<name>A0A2K8U498_9GAMM</name>
<dbReference type="PANTHER" id="PTHR32308:SF10">
    <property type="entry name" value="CITRATE LYASE SUBUNIT BETA"/>
    <property type="match status" value="1"/>
</dbReference>
<dbReference type="EMBL" id="CP020370">
    <property type="protein sequence ID" value="AUB80413.1"/>
    <property type="molecule type" value="Genomic_DNA"/>
</dbReference>
<dbReference type="Proteomes" id="UP000232638">
    <property type="component" value="Chromosome"/>
</dbReference>
<dbReference type="KEGG" id="tsy:THSYN_05240"/>
<comment type="cofactor">
    <cofactor evidence="1">
        <name>Mg(2+)</name>
        <dbReference type="ChEBI" id="CHEBI:18420"/>
    </cofactor>
</comment>
<dbReference type="OrthoDB" id="348111at2"/>
<dbReference type="PIRSF" id="PIRSF015582">
    <property type="entry name" value="Cit_lyase_B"/>
    <property type="match status" value="1"/>
</dbReference>
<dbReference type="RefSeq" id="WP_100918211.1">
    <property type="nucleotide sequence ID" value="NZ_CP020370.1"/>
</dbReference>
<reference evidence="5 6" key="1">
    <citation type="submission" date="2017-03" db="EMBL/GenBank/DDBJ databases">
        <title>Complete genome sequence of Candidatus 'Thiodictyon syntrophicum' sp. nov. strain Cad16T, a photolithoautotroph purple sulfur bacterium isolated from an alpine meromictic lake.</title>
        <authorList>
            <person name="Luedin S.M."/>
            <person name="Pothier J.F."/>
            <person name="Danza F."/>
            <person name="Storelli N."/>
            <person name="Wittwer M."/>
            <person name="Tonolla M."/>
        </authorList>
    </citation>
    <scope>NUCLEOTIDE SEQUENCE [LARGE SCALE GENOMIC DNA]</scope>
    <source>
        <strain evidence="5 6">Cad16T</strain>
    </source>
</reference>
<proteinExistence type="predicted"/>
<evidence type="ECO:0000313" key="6">
    <source>
        <dbReference type="Proteomes" id="UP000232638"/>
    </source>
</evidence>
<dbReference type="InterPro" id="IPR039480">
    <property type="entry name" value="C-C_Bond_Lyase-like"/>
</dbReference>
<feature type="binding site" evidence="4">
    <location>
        <position position="173"/>
    </location>
    <ligand>
        <name>Mg(2+)</name>
        <dbReference type="ChEBI" id="CHEBI:18420"/>
    </ligand>
</feature>